<reference evidence="2" key="1">
    <citation type="journal article" date="2019" name="Int. J. Syst. Evol. Microbiol.">
        <title>The Global Catalogue of Microorganisms (GCM) 10K type strain sequencing project: providing services to taxonomists for standard genome sequencing and annotation.</title>
        <authorList>
            <consortium name="The Broad Institute Genomics Platform"/>
            <consortium name="The Broad Institute Genome Sequencing Center for Infectious Disease"/>
            <person name="Wu L."/>
            <person name="Ma J."/>
        </authorList>
    </citation>
    <scope>NUCLEOTIDE SEQUENCE [LARGE SCALE GENOMIC DNA]</scope>
    <source>
        <strain evidence="2">JCM 18303</strain>
    </source>
</reference>
<accession>A0ABP9QKR0</accession>
<name>A0ABP9QKR0_9PSEU</name>
<comment type="caution">
    <text evidence="1">The sequence shown here is derived from an EMBL/GenBank/DDBJ whole genome shotgun (WGS) entry which is preliminary data.</text>
</comment>
<protein>
    <submittedName>
        <fullName evidence="1">Uncharacterized protein</fullName>
    </submittedName>
</protein>
<keyword evidence="2" id="KW-1185">Reference proteome</keyword>
<dbReference type="EMBL" id="BAABJP010000029">
    <property type="protein sequence ID" value="GAA5163346.1"/>
    <property type="molecule type" value="Genomic_DNA"/>
</dbReference>
<sequence>MTVPQGAAVSVPDTGRERRLCTANKEANTAHARLCGRGERANARLRSWMILRKILLVGAGGFGVDRWVRRG</sequence>
<evidence type="ECO:0000313" key="2">
    <source>
        <dbReference type="Proteomes" id="UP001428817"/>
    </source>
</evidence>
<dbReference type="Proteomes" id="UP001428817">
    <property type="component" value="Unassembled WGS sequence"/>
</dbReference>
<evidence type="ECO:0000313" key="1">
    <source>
        <dbReference type="EMBL" id="GAA5163346.1"/>
    </source>
</evidence>
<organism evidence="1 2">
    <name type="scientific">Pseudonocardia eucalypti</name>
    <dbReference type="NCBI Taxonomy" id="648755"/>
    <lineage>
        <taxon>Bacteria</taxon>
        <taxon>Bacillati</taxon>
        <taxon>Actinomycetota</taxon>
        <taxon>Actinomycetes</taxon>
        <taxon>Pseudonocardiales</taxon>
        <taxon>Pseudonocardiaceae</taxon>
        <taxon>Pseudonocardia</taxon>
    </lineage>
</organism>
<gene>
    <name evidence="1" type="ORF">GCM10023321_50050</name>
</gene>
<proteinExistence type="predicted"/>